<dbReference type="InterPro" id="IPR007497">
    <property type="entry name" value="SIMPL/DUF541"/>
</dbReference>
<evidence type="ECO:0000313" key="2">
    <source>
        <dbReference type="EMBL" id="NOU49149.1"/>
    </source>
</evidence>
<dbReference type="RefSeq" id="WP_171624244.1">
    <property type="nucleotide sequence ID" value="NZ_JABBPG010000001.1"/>
</dbReference>
<dbReference type="EMBL" id="JABBPG010000001">
    <property type="protein sequence ID" value="NOU49149.1"/>
    <property type="molecule type" value="Genomic_DNA"/>
</dbReference>
<dbReference type="GO" id="GO:0006974">
    <property type="term" value="P:DNA damage response"/>
    <property type="evidence" value="ECO:0007669"/>
    <property type="project" value="TreeGrafter"/>
</dbReference>
<dbReference type="PANTHER" id="PTHR34387">
    <property type="entry name" value="SLR1258 PROTEIN"/>
    <property type="match status" value="1"/>
</dbReference>
<accession>A0A849V6K9</accession>
<gene>
    <name evidence="2" type="ORF">HG263_01100</name>
</gene>
<dbReference type="AlphaFoldDB" id="A0A849V6K9"/>
<dbReference type="PANTHER" id="PTHR34387:SF1">
    <property type="entry name" value="PERIPLASMIC IMMUNOGENIC PROTEIN"/>
    <property type="match status" value="1"/>
</dbReference>
<dbReference type="Gene3D" id="3.30.70.2970">
    <property type="entry name" value="Protein of unknown function (DUF541), domain 2"/>
    <property type="match status" value="1"/>
</dbReference>
<proteinExistence type="predicted"/>
<dbReference type="InterPro" id="IPR052022">
    <property type="entry name" value="26kDa_periplasmic_antigen"/>
</dbReference>
<reference evidence="2 3" key="1">
    <citation type="submission" date="2020-04" db="EMBL/GenBank/DDBJ databases">
        <title>Pseudoalteromonas caenipelagi sp. nov., isolated from a tidal flat.</title>
        <authorList>
            <person name="Park S."/>
            <person name="Yoon J.-H."/>
        </authorList>
    </citation>
    <scope>NUCLEOTIDE SEQUENCE [LARGE SCALE GENOMIC DNA]</scope>
    <source>
        <strain evidence="2 3">JBTF-M23</strain>
    </source>
</reference>
<comment type="caution">
    <text evidence="2">The sequence shown here is derived from an EMBL/GenBank/DDBJ whole genome shotgun (WGS) entry which is preliminary data.</text>
</comment>
<dbReference type="Proteomes" id="UP000586305">
    <property type="component" value="Unassembled WGS sequence"/>
</dbReference>
<evidence type="ECO:0000256" key="1">
    <source>
        <dbReference type="SAM" id="SignalP"/>
    </source>
</evidence>
<keyword evidence="1" id="KW-0732">Signal</keyword>
<protein>
    <submittedName>
        <fullName evidence="2">SIMPL domain-containing protein</fullName>
    </submittedName>
</protein>
<organism evidence="2 3">
    <name type="scientific">Pseudoalteromonas caenipelagi</name>
    <dbReference type="NCBI Taxonomy" id="2726988"/>
    <lineage>
        <taxon>Bacteria</taxon>
        <taxon>Pseudomonadati</taxon>
        <taxon>Pseudomonadota</taxon>
        <taxon>Gammaproteobacteria</taxon>
        <taxon>Alteromonadales</taxon>
        <taxon>Pseudoalteromonadaceae</taxon>
        <taxon>Pseudoalteromonas</taxon>
    </lineage>
</organism>
<dbReference type="Gene3D" id="3.30.110.170">
    <property type="entry name" value="Protein of unknown function (DUF541), domain 1"/>
    <property type="match status" value="1"/>
</dbReference>
<dbReference type="Pfam" id="PF04402">
    <property type="entry name" value="SIMPL"/>
    <property type="match status" value="1"/>
</dbReference>
<evidence type="ECO:0000313" key="3">
    <source>
        <dbReference type="Proteomes" id="UP000586305"/>
    </source>
</evidence>
<feature type="chain" id="PRO_5032440402" evidence="1">
    <location>
        <begin position="19"/>
        <end position="236"/>
    </location>
</feature>
<name>A0A849V6K9_9GAMM</name>
<sequence length="236" mass="26560">MRILSVLAASLFSVSSFASTVPDDPHLYVQGQAKIQVQPDRATIRVAIVEKSKQLPEAKQKVDDIMAKAIKLAKRFDIEKDDIHAEQLNVYRQTRYNRNTNEEEFEGFRVTRSLTLTLKKIESYPELLQALVDTGITEFNNTEFSVSNREELTDKLKLKAIKDAKLAVKELAGAFDVEVDKLYSASFAPINAPTVPYLRQAPAMKMMDSESGSYKEAYNTGAITIEAQVYAIYLIK</sequence>
<keyword evidence="3" id="KW-1185">Reference proteome</keyword>
<feature type="signal peptide" evidence="1">
    <location>
        <begin position="1"/>
        <end position="18"/>
    </location>
</feature>